<evidence type="ECO:0000313" key="15">
    <source>
        <dbReference type="Proteomes" id="UP001165120"/>
    </source>
</evidence>
<evidence type="ECO:0000256" key="4">
    <source>
        <dbReference type="ARBA" id="ARBA00011864"/>
    </source>
</evidence>
<evidence type="ECO:0000256" key="12">
    <source>
        <dbReference type="ARBA" id="ARBA00023316"/>
    </source>
</evidence>
<keyword evidence="7 13" id="KW-0812">Transmembrane</keyword>
<gene>
    <name evidence="14" type="ORF">Cboi02_000215500</name>
</gene>
<evidence type="ECO:0000256" key="9">
    <source>
        <dbReference type="ARBA" id="ARBA00022927"/>
    </source>
</evidence>
<dbReference type="GO" id="GO:0006457">
    <property type="term" value="P:protein folding"/>
    <property type="evidence" value="ECO:0007669"/>
    <property type="project" value="TreeGrafter"/>
</dbReference>
<feature type="transmembrane region" description="Helical" evidence="13">
    <location>
        <begin position="86"/>
        <end position="103"/>
    </location>
</feature>
<name>A0A9W6SZ75_CANBO</name>
<evidence type="ECO:0000256" key="1">
    <source>
        <dbReference type="ARBA" id="ARBA00002732"/>
    </source>
</evidence>
<comment type="subcellular location">
    <subcellularLocation>
        <location evidence="2">Endoplasmic reticulum membrane</location>
        <topology evidence="2">Multi-pass membrane protein</topology>
    </subcellularLocation>
</comment>
<reference evidence="14" key="1">
    <citation type="submission" date="2023-04" db="EMBL/GenBank/DDBJ databases">
        <title>Candida boidinii NBRC 10035.</title>
        <authorList>
            <person name="Ichikawa N."/>
            <person name="Sato H."/>
            <person name="Tonouchi N."/>
        </authorList>
    </citation>
    <scope>NUCLEOTIDE SEQUENCE</scope>
    <source>
        <strain evidence="14">NBRC 10035</strain>
    </source>
</reference>
<dbReference type="Pfam" id="PF12271">
    <property type="entry name" value="Chs7"/>
    <property type="match status" value="1"/>
</dbReference>
<feature type="transmembrane region" description="Helical" evidence="13">
    <location>
        <begin position="153"/>
        <end position="174"/>
    </location>
</feature>
<evidence type="ECO:0000313" key="14">
    <source>
        <dbReference type="EMBL" id="GME69223.1"/>
    </source>
</evidence>
<dbReference type="PANTHER" id="PTHR35329">
    <property type="entry name" value="CHITIN SYNTHASE EXPORT CHAPERONE"/>
    <property type="match status" value="1"/>
</dbReference>
<evidence type="ECO:0000256" key="7">
    <source>
        <dbReference type="ARBA" id="ARBA00022692"/>
    </source>
</evidence>
<evidence type="ECO:0000256" key="13">
    <source>
        <dbReference type="SAM" id="Phobius"/>
    </source>
</evidence>
<dbReference type="GO" id="GO:0015031">
    <property type="term" value="P:protein transport"/>
    <property type="evidence" value="ECO:0007669"/>
    <property type="project" value="UniProtKB-KW"/>
</dbReference>
<dbReference type="GO" id="GO:0005789">
    <property type="term" value="C:endoplasmic reticulum membrane"/>
    <property type="evidence" value="ECO:0007669"/>
    <property type="project" value="UniProtKB-SubCell"/>
</dbReference>
<keyword evidence="10 13" id="KW-1133">Transmembrane helix</keyword>
<dbReference type="InterPro" id="IPR022057">
    <property type="entry name" value="Chs7"/>
</dbReference>
<feature type="transmembrane region" description="Helical" evidence="13">
    <location>
        <begin position="115"/>
        <end position="141"/>
    </location>
</feature>
<evidence type="ECO:0000256" key="11">
    <source>
        <dbReference type="ARBA" id="ARBA00023136"/>
    </source>
</evidence>
<keyword evidence="11 13" id="KW-0472">Membrane</keyword>
<evidence type="ECO:0000256" key="3">
    <source>
        <dbReference type="ARBA" id="ARBA00009274"/>
    </source>
</evidence>
<accession>A0A9W6SZ75</accession>
<keyword evidence="12" id="KW-0961">Cell wall biogenesis/degradation</keyword>
<comment type="similarity">
    <text evidence="3">Belongs to the CHS7 family.</text>
</comment>
<dbReference type="AlphaFoldDB" id="A0A9W6SZ75"/>
<evidence type="ECO:0000256" key="5">
    <source>
        <dbReference type="ARBA" id="ARBA00018354"/>
    </source>
</evidence>
<sequence>MAFGDFGVICERSPLPLCSLIDSKVVDIDSTFTGIIPTCYARSINLANTLIFQVGTAFVHISALVILMMIVYIIRDRYTAVGRREMLFFFWSYMGLTIFSLVVDTGVSPPGSTTYAYFVAAQIGFMAACSWSLFYAGLTSFNLWDDGSISSMSVLYVSSVIAFAVDFIVALLTFKGWASTLGPHNTTPLFVFMYVLNGILLVSWFLCQIFVCFFILIRNWWAIGALAFVCFFYVASQVLLYAVSQQICESVKHYVDGLMFSVISSLFCVMMIYKYYDIITYDDDEYYRQTQIIQSIPEKNDYQLM</sequence>
<feature type="transmembrane region" description="Helical" evidence="13">
    <location>
        <begin position="194"/>
        <end position="216"/>
    </location>
</feature>
<dbReference type="PANTHER" id="PTHR35329:SF2">
    <property type="entry name" value="CHITIN SYNTHASE EXPORT CHAPERONE"/>
    <property type="match status" value="1"/>
</dbReference>
<evidence type="ECO:0000256" key="10">
    <source>
        <dbReference type="ARBA" id="ARBA00022989"/>
    </source>
</evidence>
<dbReference type="GO" id="GO:0051082">
    <property type="term" value="F:unfolded protein binding"/>
    <property type="evidence" value="ECO:0007669"/>
    <property type="project" value="TreeGrafter"/>
</dbReference>
<evidence type="ECO:0000256" key="6">
    <source>
        <dbReference type="ARBA" id="ARBA00022448"/>
    </source>
</evidence>
<dbReference type="GO" id="GO:0071555">
    <property type="term" value="P:cell wall organization"/>
    <property type="evidence" value="ECO:0007669"/>
    <property type="project" value="UniProtKB-KW"/>
</dbReference>
<protein>
    <recommendedName>
        <fullName evidence="5">Chitin synthase export chaperone</fullName>
    </recommendedName>
</protein>
<keyword evidence="9" id="KW-0653">Protein transport</keyword>
<dbReference type="Proteomes" id="UP001165120">
    <property type="component" value="Unassembled WGS sequence"/>
</dbReference>
<feature type="transmembrane region" description="Helical" evidence="13">
    <location>
        <begin position="254"/>
        <end position="273"/>
    </location>
</feature>
<proteinExistence type="inferred from homology"/>
<dbReference type="EMBL" id="BSXN01000611">
    <property type="protein sequence ID" value="GME69223.1"/>
    <property type="molecule type" value="Genomic_DNA"/>
</dbReference>
<feature type="transmembrane region" description="Helical" evidence="13">
    <location>
        <begin position="50"/>
        <end position="74"/>
    </location>
</feature>
<comment type="subunit">
    <text evidence="4">Interacts with CHS3.</text>
</comment>
<evidence type="ECO:0000256" key="2">
    <source>
        <dbReference type="ARBA" id="ARBA00004477"/>
    </source>
</evidence>
<feature type="transmembrane region" description="Helical" evidence="13">
    <location>
        <begin position="223"/>
        <end position="242"/>
    </location>
</feature>
<keyword evidence="15" id="KW-1185">Reference proteome</keyword>
<keyword evidence="6" id="KW-0813">Transport</keyword>
<comment type="function">
    <text evidence="1">Chaperone required for the export of the chitin synthase CHS3 from the endoplasmic reticulum.</text>
</comment>
<organism evidence="14 15">
    <name type="scientific">Candida boidinii</name>
    <name type="common">Yeast</name>
    <dbReference type="NCBI Taxonomy" id="5477"/>
    <lineage>
        <taxon>Eukaryota</taxon>
        <taxon>Fungi</taxon>
        <taxon>Dikarya</taxon>
        <taxon>Ascomycota</taxon>
        <taxon>Saccharomycotina</taxon>
        <taxon>Pichiomycetes</taxon>
        <taxon>Pichiales</taxon>
        <taxon>Pichiaceae</taxon>
        <taxon>Ogataea</taxon>
        <taxon>Ogataea/Candida clade</taxon>
    </lineage>
</organism>
<comment type="caution">
    <text evidence="14">The sequence shown here is derived from an EMBL/GenBank/DDBJ whole genome shotgun (WGS) entry which is preliminary data.</text>
</comment>
<keyword evidence="8" id="KW-0256">Endoplasmic reticulum</keyword>
<evidence type="ECO:0000256" key="8">
    <source>
        <dbReference type="ARBA" id="ARBA00022824"/>
    </source>
</evidence>